<dbReference type="PRINTS" id="PR00420">
    <property type="entry name" value="RNGMNOXGNASE"/>
</dbReference>
<dbReference type="Gene3D" id="3.50.50.60">
    <property type="entry name" value="FAD/NAD(P)-binding domain"/>
    <property type="match status" value="1"/>
</dbReference>
<dbReference type="GO" id="GO:0071949">
    <property type="term" value="F:FAD binding"/>
    <property type="evidence" value="ECO:0007669"/>
    <property type="project" value="InterPro"/>
</dbReference>
<dbReference type="InterPro" id="IPR050493">
    <property type="entry name" value="FAD-dep_Monooxygenase_BioMet"/>
</dbReference>
<keyword evidence="2" id="KW-0285">Flavoprotein</keyword>
<evidence type="ECO:0000256" key="1">
    <source>
        <dbReference type="ARBA" id="ARBA00007992"/>
    </source>
</evidence>
<evidence type="ECO:0000256" key="4">
    <source>
        <dbReference type="ARBA" id="ARBA00023002"/>
    </source>
</evidence>
<evidence type="ECO:0000256" key="2">
    <source>
        <dbReference type="ARBA" id="ARBA00022630"/>
    </source>
</evidence>
<dbReference type="PANTHER" id="PTHR13789">
    <property type="entry name" value="MONOOXYGENASE"/>
    <property type="match status" value="1"/>
</dbReference>
<evidence type="ECO:0000256" key="5">
    <source>
        <dbReference type="ARBA" id="ARBA00023033"/>
    </source>
</evidence>
<dbReference type="InterPro" id="IPR002938">
    <property type="entry name" value="FAD-bd"/>
</dbReference>
<gene>
    <name evidence="7" type="ORF">N8I77_006590</name>
</gene>
<name>A0AAD9SH06_PHOAM</name>
<proteinExistence type="inferred from homology"/>
<protein>
    <recommendedName>
        <fullName evidence="6">FAD-binding domain-containing protein</fullName>
    </recommendedName>
</protein>
<organism evidence="7 8">
    <name type="scientific">Phomopsis amygdali</name>
    <name type="common">Fusicoccum amygdali</name>
    <dbReference type="NCBI Taxonomy" id="1214568"/>
    <lineage>
        <taxon>Eukaryota</taxon>
        <taxon>Fungi</taxon>
        <taxon>Dikarya</taxon>
        <taxon>Ascomycota</taxon>
        <taxon>Pezizomycotina</taxon>
        <taxon>Sordariomycetes</taxon>
        <taxon>Sordariomycetidae</taxon>
        <taxon>Diaporthales</taxon>
        <taxon>Diaporthaceae</taxon>
        <taxon>Diaporthe</taxon>
    </lineage>
</organism>
<comment type="caution">
    <text evidence="7">The sequence shown here is derived from an EMBL/GenBank/DDBJ whole genome shotgun (WGS) entry which is preliminary data.</text>
</comment>
<keyword evidence="4" id="KW-0560">Oxidoreductase</keyword>
<evidence type="ECO:0000259" key="6">
    <source>
        <dbReference type="Pfam" id="PF01494"/>
    </source>
</evidence>
<dbReference type="Proteomes" id="UP001265746">
    <property type="component" value="Unassembled WGS sequence"/>
</dbReference>
<dbReference type="InterPro" id="IPR036188">
    <property type="entry name" value="FAD/NAD-bd_sf"/>
</dbReference>
<keyword evidence="8" id="KW-1185">Reference proteome</keyword>
<reference evidence="7" key="1">
    <citation type="submission" date="2023-06" db="EMBL/GenBank/DDBJ databases">
        <authorList>
            <person name="Noh H."/>
        </authorList>
    </citation>
    <scope>NUCLEOTIDE SEQUENCE</scope>
    <source>
        <strain evidence="7">DUCC20226</strain>
    </source>
</reference>
<evidence type="ECO:0000313" key="8">
    <source>
        <dbReference type="Proteomes" id="UP001265746"/>
    </source>
</evidence>
<keyword evidence="3" id="KW-0274">FAD</keyword>
<evidence type="ECO:0000256" key="3">
    <source>
        <dbReference type="ARBA" id="ARBA00022827"/>
    </source>
</evidence>
<feature type="domain" description="FAD-binding" evidence="6">
    <location>
        <begin position="10"/>
        <end position="362"/>
    </location>
</feature>
<dbReference type="AlphaFoldDB" id="A0AAD9SH06"/>
<dbReference type="EMBL" id="JAUJFL010000003">
    <property type="protein sequence ID" value="KAK2607951.1"/>
    <property type="molecule type" value="Genomic_DNA"/>
</dbReference>
<keyword evidence="5" id="KW-0503">Monooxygenase</keyword>
<dbReference type="PANTHER" id="PTHR13789:SF147">
    <property type="entry name" value="PUTATIVE (AFU_ORTHOLOGUE AFUA_2G01950)-RELATED"/>
    <property type="match status" value="1"/>
</dbReference>
<dbReference type="Pfam" id="PF01494">
    <property type="entry name" value="FAD_binding_3"/>
    <property type="match status" value="1"/>
</dbReference>
<evidence type="ECO:0000313" key="7">
    <source>
        <dbReference type="EMBL" id="KAK2607951.1"/>
    </source>
</evidence>
<sequence>MSLNGFTSSRVVIIGGGLAGMTTALALQRAGHRTTVLERMPEFQNFGGAIHLPPNACRALESLGMLPACQKEAFEEHHITLMSYSEGTLLKRMDLVPDMQTKYGLPYLSVGRAPLHRALVDAALAAGCVIEYGCTFTSIDFSATTVSLADGRVLEADLVVGADGESSQCRALLLGRPDPPFHFGHKVFSCQIALSDLREDPALADLAGDPGTRWWLGPGTMAIGTIPGGPAQHMNLMGGLPESEDTPVQGHPVPATKEEVKRVFQSWDSRISKLVDLSVGCVKWTSTATAVLNDGWGSPSGRFVLLGDAAHAMTPYLAQGAAQGIEDAIALGALLSHVTNSSDIPQALRIFQKVREPRCRRLKEVSMKLRDVYCMHDGPGQQKRDHELLHADLGPGFVIPWLDPEFQNWMYSYDIAKEAHRAWLTSEHSQ</sequence>
<accession>A0AAD9SH06</accession>
<dbReference type="GO" id="GO:0004497">
    <property type="term" value="F:monooxygenase activity"/>
    <property type="evidence" value="ECO:0007669"/>
    <property type="project" value="UniProtKB-KW"/>
</dbReference>
<dbReference type="SUPFAM" id="SSF51905">
    <property type="entry name" value="FAD/NAD(P)-binding domain"/>
    <property type="match status" value="1"/>
</dbReference>
<comment type="similarity">
    <text evidence="1">Belongs to the paxM FAD-dependent monooxygenase family.</text>
</comment>